<evidence type="ECO:0000313" key="14">
    <source>
        <dbReference type="Proteomes" id="UP000078595"/>
    </source>
</evidence>
<feature type="region of interest" description="Disordered" evidence="11">
    <location>
        <begin position="399"/>
        <end position="428"/>
    </location>
</feature>
<dbReference type="GO" id="GO:0003713">
    <property type="term" value="F:transcription coactivator activity"/>
    <property type="evidence" value="ECO:0007669"/>
    <property type="project" value="TreeGrafter"/>
</dbReference>
<gene>
    <name evidence="13" type="ORF">I303_107442</name>
</gene>
<feature type="region of interest" description="Disordered" evidence="11">
    <location>
        <begin position="716"/>
        <end position="748"/>
    </location>
</feature>
<evidence type="ECO:0000256" key="4">
    <source>
        <dbReference type="ARBA" id="ARBA00022491"/>
    </source>
</evidence>
<keyword evidence="7 10" id="KW-0804">Transcription</keyword>
<evidence type="ECO:0000256" key="9">
    <source>
        <dbReference type="ARBA" id="ARBA00032008"/>
    </source>
</evidence>
<feature type="region of interest" description="Disordered" evidence="11">
    <location>
        <begin position="638"/>
        <end position="673"/>
    </location>
</feature>
<evidence type="ECO:0000256" key="7">
    <source>
        <dbReference type="ARBA" id="ARBA00023163"/>
    </source>
</evidence>
<evidence type="ECO:0000313" key="13">
    <source>
        <dbReference type="EMBL" id="WWC64828.1"/>
    </source>
</evidence>
<keyword evidence="14" id="KW-1185">Reference proteome</keyword>
<reference evidence="13" key="2">
    <citation type="submission" date="2024-02" db="EMBL/GenBank/DDBJ databases">
        <title>Comparative genomics of Cryptococcus and Kwoniella reveals pathogenesis evolution and contrasting modes of karyotype evolution via chromosome fusion or intercentromeric recombination.</title>
        <authorList>
            <person name="Coelho M.A."/>
            <person name="David-Palma M."/>
            <person name="Shea T."/>
            <person name="Bowers K."/>
            <person name="McGinley-Smith S."/>
            <person name="Mohammad A.W."/>
            <person name="Gnirke A."/>
            <person name="Yurkov A.M."/>
            <person name="Nowrousian M."/>
            <person name="Sun S."/>
            <person name="Cuomo C.A."/>
            <person name="Heitman J."/>
        </authorList>
    </citation>
    <scope>NUCLEOTIDE SEQUENCE</scope>
    <source>
        <strain evidence="13">CBS 10117</strain>
    </source>
</reference>
<feature type="compositionally biased region" description="Basic and acidic residues" evidence="11">
    <location>
        <begin position="1080"/>
        <end position="1090"/>
    </location>
</feature>
<dbReference type="InterPro" id="IPR009401">
    <property type="entry name" value="Med13_C"/>
</dbReference>
<organism evidence="13 14">
    <name type="scientific">Kwoniella dejecticola CBS 10117</name>
    <dbReference type="NCBI Taxonomy" id="1296121"/>
    <lineage>
        <taxon>Eukaryota</taxon>
        <taxon>Fungi</taxon>
        <taxon>Dikarya</taxon>
        <taxon>Basidiomycota</taxon>
        <taxon>Agaricomycotina</taxon>
        <taxon>Tremellomycetes</taxon>
        <taxon>Tremellales</taxon>
        <taxon>Cryptococcaceae</taxon>
        <taxon>Kwoniella</taxon>
    </lineage>
</organism>
<proteinExistence type="inferred from homology"/>
<feature type="compositionally biased region" description="Acidic residues" evidence="11">
    <location>
        <begin position="729"/>
        <end position="744"/>
    </location>
</feature>
<dbReference type="GO" id="GO:0016592">
    <property type="term" value="C:mediator complex"/>
    <property type="evidence" value="ECO:0007669"/>
    <property type="project" value="InterPro"/>
</dbReference>
<feature type="compositionally biased region" description="Acidic residues" evidence="11">
    <location>
        <begin position="407"/>
        <end position="428"/>
    </location>
</feature>
<dbReference type="KEGG" id="kdj:28970545"/>
<accession>A0AAJ8KVU7</accession>
<keyword evidence="6 10" id="KW-0010">Activator</keyword>
<comment type="subcellular location">
    <subcellularLocation>
        <location evidence="1 10">Nucleus</location>
    </subcellularLocation>
</comment>
<evidence type="ECO:0000256" key="6">
    <source>
        <dbReference type="ARBA" id="ARBA00023159"/>
    </source>
</evidence>
<evidence type="ECO:0000256" key="3">
    <source>
        <dbReference type="ARBA" id="ARBA00019618"/>
    </source>
</evidence>
<feature type="domain" description="Mediator complex subunit Med13 C-terminal" evidence="12">
    <location>
        <begin position="1096"/>
        <end position="1324"/>
    </location>
</feature>
<dbReference type="GeneID" id="28970545"/>
<feature type="region of interest" description="Disordered" evidence="11">
    <location>
        <begin position="507"/>
        <end position="528"/>
    </location>
</feature>
<keyword evidence="8 10" id="KW-0539">Nucleus</keyword>
<evidence type="ECO:0000256" key="2">
    <source>
        <dbReference type="ARBA" id="ARBA00009354"/>
    </source>
</evidence>
<feature type="region of interest" description="Disordered" evidence="11">
    <location>
        <begin position="1230"/>
        <end position="1251"/>
    </location>
</feature>
<comment type="subunit">
    <text evidence="10">Component of the SRB8-11 complex, which itself associates with the Mediator complex.</text>
</comment>
<keyword evidence="4 10" id="KW-0678">Repressor</keyword>
<dbReference type="RefSeq" id="XP_065825661.1">
    <property type="nucleotide sequence ID" value="XM_065969589.1"/>
</dbReference>
<feature type="compositionally biased region" description="Pro residues" evidence="11">
    <location>
        <begin position="644"/>
        <end position="665"/>
    </location>
</feature>
<keyword evidence="5 10" id="KW-0805">Transcription regulation</keyword>
<dbReference type="GO" id="GO:0045944">
    <property type="term" value="P:positive regulation of transcription by RNA polymerase II"/>
    <property type="evidence" value="ECO:0007669"/>
    <property type="project" value="TreeGrafter"/>
</dbReference>
<comment type="function">
    <text evidence="10">Component of the SRB8-11 complex. The SRB8-11 complex is a regulatory module of the Mediator complex which is itself involved in regulation of basal and activated RNA polymerase II-dependent transcription. The SRB8-11 complex may be involved in the transcriptional repression of a subset of genes regulated by Mediator. It may inhibit the association of the Mediator complex with RNA polymerase II to form the holoenzyme complex.</text>
</comment>
<evidence type="ECO:0000256" key="11">
    <source>
        <dbReference type="SAM" id="MobiDB-lite"/>
    </source>
</evidence>
<evidence type="ECO:0000259" key="12">
    <source>
        <dbReference type="Pfam" id="PF06333"/>
    </source>
</evidence>
<protein>
    <recommendedName>
        <fullName evidence="3 10">Mediator of RNA polymerase II transcription subunit 13</fullName>
    </recommendedName>
    <alternativeName>
        <fullName evidence="9 10">Mediator complex subunit 13</fullName>
    </alternativeName>
</protein>
<name>A0AAJ8KVU7_9TREE</name>
<dbReference type="PANTHER" id="PTHR48249">
    <property type="entry name" value="MEDIATOR OF RNA POLYMERASE II TRANSCRIPTION SUBUNIT 13"/>
    <property type="match status" value="1"/>
</dbReference>
<dbReference type="InterPro" id="IPR051139">
    <property type="entry name" value="Mediator_complx_sub13"/>
</dbReference>
<feature type="region of interest" description="Disordered" evidence="11">
    <location>
        <begin position="1071"/>
        <end position="1090"/>
    </location>
</feature>
<reference evidence="13" key="1">
    <citation type="submission" date="2013-07" db="EMBL/GenBank/DDBJ databases">
        <authorList>
            <consortium name="The Broad Institute Genome Sequencing Platform"/>
            <person name="Cuomo C."/>
            <person name="Litvintseva A."/>
            <person name="Chen Y."/>
            <person name="Heitman J."/>
            <person name="Sun S."/>
            <person name="Springer D."/>
            <person name="Dromer F."/>
            <person name="Young S.K."/>
            <person name="Zeng Q."/>
            <person name="Gargeya S."/>
            <person name="Fitzgerald M."/>
            <person name="Abouelleil A."/>
            <person name="Alvarado L."/>
            <person name="Berlin A.M."/>
            <person name="Chapman S.B."/>
            <person name="Dewar J."/>
            <person name="Goldberg J."/>
            <person name="Griggs A."/>
            <person name="Gujja S."/>
            <person name="Hansen M."/>
            <person name="Howarth C."/>
            <person name="Imamovic A."/>
            <person name="Larimer J."/>
            <person name="McCowan C."/>
            <person name="Murphy C."/>
            <person name="Pearson M."/>
            <person name="Priest M."/>
            <person name="Roberts A."/>
            <person name="Saif S."/>
            <person name="Shea T."/>
            <person name="Sykes S."/>
            <person name="Wortman J."/>
            <person name="Nusbaum C."/>
            <person name="Birren B."/>
        </authorList>
    </citation>
    <scope>NUCLEOTIDE SEQUENCE</scope>
    <source>
        <strain evidence="13">CBS 10117</strain>
    </source>
</reference>
<dbReference type="Pfam" id="PF06333">
    <property type="entry name" value="Med13_C"/>
    <property type="match status" value="1"/>
</dbReference>
<evidence type="ECO:0000256" key="8">
    <source>
        <dbReference type="ARBA" id="ARBA00023242"/>
    </source>
</evidence>
<evidence type="ECO:0000256" key="5">
    <source>
        <dbReference type="ARBA" id="ARBA00023015"/>
    </source>
</evidence>
<sequence length="1407" mass="154233">MIDFLGGEPPRPTTIIPNQWIIDLPAPDTQIHIRQYRAPPENGQVSAGPSTSTPSSSSIFRDVLVDPFERAWRLINDHPDNNEIPAIHNALSRPCAVIANEGGEKMLYHFSNAGAGHSEGESEVPAYEGLEEITPAPQLLSITQLVSCSQHGHDPSCLDPKPLDTGAISTCKVSLDLSGGVSRHLELLASALVEKIAWQQGKGSRLLTQSSFTSSYTSFNSSLRPISSQRFLLSVNPPRQPSSSTTHTPTPLLLSPLNLPALLLCPSSLTSTQESHLISSFDSAFGHTWKEGRSERRTRSLMLGESYSDWSIYWVPLDSSTSSIAPPNHTRDKGKLTPRQLVEKWQSFQGVLTIWPTHLSHPYFLCSASTIRRPIARPHTDATTHTDLLGISAGLFDFMSTYKEPDPPPDGDGDGDGEDEDEEEDVNMDAESTVITAEADSDQILQQANLPEVNEVESDLDDLFSAHSDSPNVTIIPDQVLDQPILSMMDTDPPIESLDGYITSMPITSSGDNNRQLSRNGTENGQKEEMVTEDDFAFFDSPTDAVDISTDPNDVSAEMTQKNPTIDDHTMAIDGSLPPRNEWATLNPPVSDASDTKDAASEEQPLEMIVQDQATEEALQAAVNGKKIAVAEKQQNLPTTLIASPPPTAIPKLPSPPTPSPPPTELPSSWLTTDLIPPTFSPLPLLPLSDSPFPYSLPTPAPTPSSLNWDLVERLQPPKSNKPTYADDWNMEDEQSDLDEEDPYTDPPTPITDYTTDSEEEITCNQKAKAQPNDIAEGHDHEIESSGARCVGAEWLHLVYELAKLNDIAQLWNSSWIKAHEVLPILPPTPPEEVSRKNWLKGLDVGRFVKQILGNTNMRSSSLCLRLGSSSLSQTSTWAALVEKNCMTLADLSHDVKTRPLPQPQISAGYHHYSINLNISSLQYWTELGLQPHGGHKDVKAVFLCDDSPGSTQRAASAGAEIGRAWRELHFGSHELADDAIISAKSTVMVEAAANVLNQSPDDTVLYIVLPHNPPTKLIRGLFNYAISPAPSTVVHLLPQHSLTASQYKTVASEVYNKVSESIREINARSVPDPYGLHHSSSDSDSHENDDRIARQAFTLARSENPTPEFSMSWPLKSYDVLNNNRFIHSAYTVDEDLGIMIGFMMDDLGNMSDVNTWTDIAKMKWENRVEKLWKWAKAKADKWVIQWRLSVMRCGGMVNDELKAWRKILQDGNLPITLLLTAGLESEEASDANEDEDIPRPKGFTNIPPATLNDPSSSIIDLAHAAQLTILGNKLPIDLIASSASPATSTSTSTSTASQEVIYPISSFLLTLSQSQGSESQTTLYNVIHHQEPPSNPVGPWFASTTTKKKDGKESDDAVKLENELGEEIYRIGCLIFAKWGIRGGIKGVLGMAVKELKVLSLSEME</sequence>
<dbReference type="PANTHER" id="PTHR48249:SF3">
    <property type="entry name" value="MEDIATOR OF RNA POLYMERASE II TRANSCRIPTION SUBUNIT 13"/>
    <property type="match status" value="1"/>
</dbReference>
<evidence type="ECO:0000256" key="1">
    <source>
        <dbReference type="ARBA" id="ARBA00004123"/>
    </source>
</evidence>
<dbReference type="EMBL" id="CP144538">
    <property type="protein sequence ID" value="WWC64828.1"/>
    <property type="molecule type" value="Genomic_DNA"/>
</dbReference>
<evidence type="ECO:0000256" key="10">
    <source>
        <dbReference type="RuleBase" id="RU364134"/>
    </source>
</evidence>
<dbReference type="Proteomes" id="UP000078595">
    <property type="component" value="Chromosome 9"/>
</dbReference>
<feature type="compositionally biased region" description="Polar residues" evidence="11">
    <location>
        <begin position="507"/>
        <end position="524"/>
    </location>
</feature>
<comment type="similarity">
    <text evidence="2 10">Belongs to the Mediator complex subunit 13 family.</text>
</comment>